<dbReference type="Proteomes" id="UP001595699">
    <property type="component" value="Unassembled WGS sequence"/>
</dbReference>
<keyword evidence="5 7" id="KW-0472">Membrane</keyword>
<accession>A0ABV7YBM0</accession>
<dbReference type="PANTHER" id="PTHR30572">
    <property type="entry name" value="MEMBRANE COMPONENT OF TRANSPORTER-RELATED"/>
    <property type="match status" value="1"/>
</dbReference>
<dbReference type="RefSeq" id="WP_205114055.1">
    <property type="nucleotide sequence ID" value="NZ_JAFBCM010000001.1"/>
</dbReference>
<feature type="transmembrane region" description="Helical" evidence="7">
    <location>
        <begin position="284"/>
        <end position="309"/>
    </location>
</feature>
<evidence type="ECO:0000259" key="8">
    <source>
        <dbReference type="Pfam" id="PF02687"/>
    </source>
</evidence>
<proteinExistence type="inferred from homology"/>
<dbReference type="Pfam" id="PF02687">
    <property type="entry name" value="FtsX"/>
    <property type="match status" value="1"/>
</dbReference>
<feature type="domain" description="MacB-like periplasmic core" evidence="9">
    <location>
        <begin position="21"/>
        <end position="247"/>
    </location>
</feature>
<dbReference type="InterPro" id="IPR003838">
    <property type="entry name" value="ABC3_permease_C"/>
</dbReference>
<evidence type="ECO:0000313" key="10">
    <source>
        <dbReference type="EMBL" id="MFC3761558.1"/>
    </source>
</evidence>
<comment type="subcellular location">
    <subcellularLocation>
        <location evidence="1">Cell membrane</location>
        <topology evidence="1">Multi-pass membrane protein</topology>
    </subcellularLocation>
</comment>
<evidence type="ECO:0000256" key="1">
    <source>
        <dbReference type="ARBA" id="ARBA00004651"/>
    </source>
</evidence>
<comment type="similarity">
    <text evidence="6">Belongs to the ABC-4 integral membrane protein family.</text>
</comment>
<evidence type="ECO:0000256" key="6">
    <source>
        <dbReference type="ARBA" id="ARBA00038076"/>
    </source>
</evidence>
<dbReference type="PANTHER" id="PTHR30572:SF4">
    <property type="entry name" value="ABC TRANSPORTER PERMEASE YTRF"/>
    <property type="match status" value="1"/>
</dbReference>
<name>A0ABV7YBM0_9ACTN</name>
<evidence type="ECO:0000259" key="9">
    <source>
        <dbReference type="Pfam" id="PF12704"/>
    </source>
</evidence>
<gene>
    <name evidence="10" type="ORF">ACFOUW_11975</name>
</gene>
<feature type="transmembrane region" description="Helical" evidence="7">
    <location>
        <begin position="368"/>
        <end position="391"/>
    </location>
</feature>
<dbReference type="InterPro" id="IPR025857">
    <property type="entry name" value="MacB_PCD"/>
</dbReference>
<evidence type="ECO:0000256" key="2">
    <source>
        <dbReference type="ARBA" id="ARBA00022475"/>
    </source>
</evidence>
<reference evidence="11" key="1">
    <citation type="journal article" date="2019" name="Int. J. Syst. Evol. Microbiol.">
        <title>The Global Catalogue of Microorganisms (GCM) 10K type strain sequencing project: providing services to taxonomists for standard genome sequencing and annotation.</title>
        <authorList>
            <consortium name="The Broad Institute Genomics Platform"/>
            <consortium name="The Broad Institute Genome Sequencing Center for Infectious Disease"/>
            <person name="Wu L."/>
            <person name="Ma J."/>
        </authorList>
    </citation>
    <scope>NUCLEOTIDE SEQUENCE [LARGE SCALE GENOMIC DNA]</scope>
    <source>
        <strain evidence="11">CGMCC 4.7241</strain>
    </source>
</reference>
<evidence type="ECO:0000256" key="3">
    <source>
        <dbReference type="ARBA" id="ARBA00022692"/>
    </source>
</evidence>
<dbReference type="EMBL" id="JBHRZH010000009">
    <property type="protein sequence ID" value="MFC3761558.1"/>
    <property type="molecule type" value="Genomic_DNA"/>
</dbReference>
<keyword evidence="2" id="KW-1003">Cell membrane</keyword>
<comment type="caution">
    <text evidence="10">The sequence shown here is derived from an EMBL/GenBank/DDBJ whole genome shotgun (WGS) entry which is preliminary data.</text>
</comment>
<feature type="domain" description="ABC3 transporter permease C-terminal" evidence="8">
    <location>
        <begin position="290"/>
        <end position="400"/>
    </location>
</feature>
<evidence type="ECO:0000256" key="7">
    <source>
        <dbReference type="SAM" id="Phobius"/>
    </source>
</evidence>
<organism evidence="10 11">
    <name type="scientific">Tenggerimyces flavus</name>
    <dbReference type="NCBI Taxonomy" id="1708749"/>
    <lineage>
        <taxon>Bacteria</taxon>
        <taxon>Bacillati</taxon>
        <taxon>Actinomycetota</taxon>
        <taxon>Actinomycetes</taxon>
        <taxon>Propionibacteriales</taxon>
        <taxon>Nocardioidaceae</taxon>
        <taxon>Tenggerimyces</taxon>
    </lineage>
</organism>
<sequence length="408" mass="41497">MTALEVLRFAALGLAANKLRSGLTVLGVLIGVGSVILLVAVGNGSSQAIQSQIESLGTNVLTVSVGGPGARGGGSTSTQTRQLTLTLDDAKALQDTDFAPDVKTVSPVVNAQQVSATYQGTTHSLGSMIGTNESYFATQNREIASGVAISADDVEAARKVVVLGSTVADTLFGGESAVGQSVNLNGVPFQVVGVLVARGSTGFQDADDLAIAPYSAVQQSLTGYGSFSQFVIQATAADALDAAEAETLAILQQRHNVTDPTQGTYSVLNQASLLETRSETAATFTVLLGAVAAISLLVGGIGITNIMLVSVTERTREIGIRKAIGAPHGAILGQFLAEATLLSMVGGALGVLFGVVGSQFTIAGIAPVVSPSSVLLAFGVSALIGLFFGSFPANRAAKLRPIEALRHE</sequence>
<evidence type="ECO:0000256" key="5">
    <source>
        <dbReference type="ARBA" id="ARBA00023136"/>
    </source>
</evidence>
<feature type="transmembrane region" description="Helical" evidence="7">
    <location>
        <begin position="330"/>
        <end position="356"/>
    </location>
</feature>
<keyword evidence="4 7" id="KW-1133">Transmembrane helix</keyword>
<protein>
    <submittedName>
        <fullName evidence="10">ABC transporter permease</fullName>
    </submittedName>
</protein>
<dbReference type="InterPro" id="IPR050250">
    <property type="entry name" value="Macrolide_Exporter_MacB"/>
</dbReference>
<dbReference type="Pfam" id="PF12704">
    <property type="entry name" value="MacB_PCD"/>
    <property type="match status" value="1"/>
</dbReference>
<keyword evidence="11" id="KW-1185">Reference proteome</keyword>
<evidence type="ECO:0000313" key="11">
    <source>
        <dbReference type="Proteomes" id="UP001595699"/>
    </source>
</evidence>
<feature type="transmembrane region" description="Helical" evidence="7">
    <location>
        <begin position="21"/>
        <end position="42"/>
    </location>
</feature>
<keyword evidence="3 7" id="KW-0812">Transmembrane</keyword>
<evidence type="ECO:0000256" key="4">
    <source>
        <dbReference type="ARBA" id="ARBA00022989"/>
    </source>
</evidence>